<accession>A0ABQ4XIB2</accession>
<dbReference type="Proteomes" id="UP001151760">
    <property type="component" value="Unassembled WGS sequence"/>
</dbReference>
<reference evidence="2" key="1">
    <citation type="journal article" date="2022" name="Int. J. Mol. Sci.">
        <title>Draft Genome of Tanacetum Coccineum: Genomic Comparison of Closely Related Tanacetum-Family Plants.</title>
        <authorList>
            <person name="Yamashiro T."/>
            <person name="Shiraishi A."/>
            <person name="Nakayama K."/>
            <person name="Satake H."/>
        </authorList>
    </citation>
    <scope>NUCLEOTIDE SEQUENCE</scope>
</reference>
<protein>
    <submittedName>
        <fullName evidence="2">Uncharacterized protein</fullName>
    </submittedName>
</protein>
<feature type="region of interest" description="Disordered" evidence="1">
    <location>
        <begin position="1"/>
        <end position="141"/>
    </location>
</feature>
<feature type="compositionally biased region" description="Gly residues" evidence="1">
    <location>
        <begin position="38"/>
        <end position="47"/>
    </location>
</feature>
<keyword evidence="3" id="KW-1185">Reference proteome</keyword>
<gene>
    <name evidence="2" type="ORF">Tco_0679267</name>
</gene>
<name>A0ABQ4XIB2_9ASTR</name>
<comment type="caution">
    <text evidence="2">The sequence shown here is derived from an EMBL/GenBank/DDBJ whole genome shotgun (WGS) entry which is preliminary data.</text>
</comment>
<feature type="compositionally biased region" description="Low complexity" evidence="1">
    <location>
        <begin position="14"/>
        <end position="25"/>
    </location>
</feature>
<evidence type="ECO:0000313" key="3">
    <source>
        <dbReference type="Proteomes" id="UP001151760"/>
    </source>
</evidence>
<evidence type="ECO:0000256" key="1">
    <source>
        <dbReference type="SAM" id="MobiDB-lite"/>
    </source>
</evidence>
<feature type="compositionally biased region" description="Gly residues" evidence="1">
    <location>
        <begin position="56"/>
        <end position="67"/>
    </location>
</feature>
<feature type="compositionally biased region" description="Polar residues" evidence="1">
    <location>
        <begin position="1"/>
        <end position="11"/>
    </location>
</feature>
<sequence>MSNNTFVTQASCPGGNNAEGSGSASRQAQQTEPAVGQDGSGGSGAGAVIGLSAAAGEGGAGDPGGAGVASQGSSHTRWTRRRVQTERISPQKRTPTQPASQPSTSSQVPVSQTRNADGREMGDGVPTQSSAAGGASEWSFL</sequence>
<evidence type="ECO:0000313" key="2">
    <source>
        <dbReference type="EMBL" id="GJS64703.1"/>
    </source>
</evidence>
<proteinExistence type="predicted"/>
<reference evidence="2" key="2">
    <citation type="submission" date="2022-01" db="EMBL/GenBank/DDBJ databases">
        <authorList>
            <person name="Yamashiro T."/>
            <person name="Shiraishi A."/>
            <person name="Satake H."/>
            <person name="Nakayama K."/>
        </authorList>
    </citation>
    <scope>NUCLEOTIDE SEQUENCE</scope>
</reference>
<organism evidence="2 3">
    <name type="scientific">Tanacetum coccineum</name>
    <dbReference type="NCBI Taxonomy" id="301880"/>
    <lineage>
        <taxon>Eukaryota</taxon>
        <taxon>Viridiplantae</taxon>
        <taxon>Streptophyta</taxon>
        <taxon>Embryophyta</taxon>
        <taxon>Tracheophyta</taxon>
        <taxon>Spermatophyta</taxon>
        <taxon>Magnoliopsida</taxon>
        <taxon>eudicotyledons</taxon>
        <taxon>Gunneridae</taxon>
        <taxon>Pentapetalae</taxon>
        <taxon>asterids</taxon>
        <taxon>campanulids</taxon>
        <taxon>Asterales</taxon>
        <taxon>Asteraceae</taxon>
        <taxon>Asteroideae</taxon>
        <taxon>Anthemideae</taxon>
        <taxon>Anthemidinae</taxon>
        <taxon>Tanacetum</taxon>
    </lineage>
</organism>
<feature type="compositionally biased region" description="Low complexity" evidence="1">
    <location>
        <begin position="94"/>
        <end position="113"/>
    </location>
</feature>
<dbReference type="EMBL" id="BQNB010009523">
    <property type="protein sequence ID" value="GJS64703.1"/>
    <property type="molecule type" value="Genomic_DNA"/>
</dbReference>